<evidence type="ECO:0000256" key="1">
    <source>
        <dbReference type="ARBA" id="ARBA00023242"/>
    </source>
</evidence>
<proteinExistence type="predicted"/>
<comment type="caution">
    <text evidence="4">The sequence shown here is derived from an EMBL/GenBank/DDBJ whole genome shotgun (WGS) entry which is preliminary data.</text>
</comment>
<feature type="compositionally biased region" description="Low complexity" evidence="2">
    <location>
        <begin position="77"/>
        <end position="103"/>
    </location>
</feature>
<keyword evidence="5" id="KW-1185">Reference proteome</keyword>
<evidence type="ECO:0000259" key="3">
    <source>
        <dbReference type="PROSITE" id="PS50048"/>
    </source>
</evidence>
<dbReference type="PANTHER" id="PTHR38791">
    <property type="entry name" value="ZN(II)2CYS6 TRANSCRIPTION FACTOR (EUROFUNG)-RELATED-RELATED"/>
    <property type="match status" value="1"/>
</dbReference>
<dbReference type="PROSITE" id="PS00463">
    <property type="entry name" value="ZN2_CY6_FUNGAL_1"/>
    <property type="match status" value="1"/>
</dbReference>
<dbReference type="OrthoDB" id="2991872at2759"/>
<dbReference type="GO" id="GO:0000981">
    <property type="term" value="F:DNA-binding transcription factor activity, RNA polymerase II-specific"/>
    <property type="evidence" value="ECO:0007669"/>
    <property type="project" value="InterPro"/>
</dbReference>
<evidence type="ECO:0000313" key="5">
    <source>
        <dbReference type="Proteomes" id="UP000243723"/>
    </source>
</evidence>
<dbReference type="Gene3D" id="4.10.240.10">
    <property type="entry name" value="Zn(2)-C6 fungal-type DNA-binding domain"/>
    <property type="match status" value="1"/>
</dbReference>
<evidence type="ECO:0000313" key="4">
    <source>
        <dbReference type="EMBL" id="PSK46459.1"/>
    </source>
</evidence>
<dbReference type="AlphaFoldDB" id="A0A2P7ZE16"/>
<dbReference type="EMBL" id="NHZQ01000236">
    <property type="protein sequence ID" value="PSK46459.1"/>
    <property type="molecule type" value="Genomic_DNA"/>
</dbReference>
<dbReference type="PROSITE" id="PS50048">
    <property type="entry name" value="ZN2_CY6_FUNGAL_2"/>
    <property type="match status" value="1"/>
</dbReference>
<protein>
    <recommendedName>
        <fullName evidence="3">Zn(2)-C6 fungal-type domain-containing protein</fullName>
    </recommendedName>
</protein>
<feature type="region of interest" description="Disordered" evidence="2">
    <location>
        <begin position="77"/>
        <end position="119"/>
    </location>
</feature>
<reference evidence="4 5" key="1">
    <citation type="submission" date="2017-05" db="EMBL/GenBank/DDBJ databases">
        <title>Draft genome sequence of Elsinoe australis.</title>
        <authorList>
            <person name="Cheng Q."/>
        </authorList>
    </citation>
    <scope>NUCLEOTIDE SEQUENCE [LARGE SCALE GENOMIC DNA]</scope>
    <source>
        <strain evidence="4 5">NL1</strain>
    </source>
</reference>
<dbReference type="InterPro" id="IPR036864">
    <property type="entry name" value="Zn2-C6_fun-type_DNA-bd_sf"/>
</dbReference>
<dbReference type="PANTHER" id="PTHR38791:SF12">
    <property type="entry name" value="TRANSCRIPTION FACTOR DOMAIN-CONTAINING PROTEIN-RELATED"/>
    <property type="match status" value="1"/>
</dbReference>
<dbReference type="GO" id="GO:0008270">
    <property type="term" value="F:zinc ion binding"/>
    <property type="evidence" value="ECO:0007669"/>
    <property type="project" value="InterPro"/>
</dbReference>
<name>A0A2P7ZE16_9PEZI</name>
<dbReference type="Pfam" id="PF00172">
    <property type="entry name" value="Zn_clus"/>
    <property type="match status" value="1"/>
</dbReference>
<dbReference type="STRING" id="40998.A0A2P7ZE16"/>
<dbReference type="Proteomes" id="UP000243723">
    <property type="component" value="Unassembled WGS sequence"/>
</dbReference>
<dbReference type="SUPFAM" id="SSF57701">
    <property type="entry name" value="Zn2/Cys6 DNA-binding domain"/>
    <property type="match status" value="1"/>
</dbReference>
<dbReference type="CDD" id="cd00067">
    <property type="entry name" value="GAL4"/>
    <property type="match status" value="1"/>
</dbReference>
<feature type="domain" description="Zn(2)-C6 fungal-type" evidence="3">
    <location>
        <begin position="9"/>
        <end position="37"/>
    </location>
</feature>
<accession>A0A2P7ZE16</accession>
<dbReference type="InterPro" id="IPR001138">
    <property type="entry name" value="Zn2Cys6_DnaBD"/>
</dbReference>
<gene>
    <name evidence="4" type="ORF">B9Z65_5427</name>
</gene>
<organism evidence="4 5">
    <name type="scientific">Elsinoe australis</name>
    <dbReference type="NCBI Taxonomy" id="40998"/>
    <lineage>
        <taxon>Eukaryota</taxon>
        <taxon>Fungi</taxon>
        <taxon>Dikarya</taxon>
        <taxon>Ascomycota</taxon>
        <taxon>Pezizomycotina</taxon>
        <taxon>Dothideomycetes</taxon>
        <taxon>Dothideomycetidae</taxon>
        <taxon>Myriangiales</taxon>
        <taxon>Elsinoaceae</taxon>
        <taxon>Elsinoe</taxon>
    </lineage>
</organism>
<feature type="region of interest" description="Disordered" evidence="2">
    <location>
        <begin position="545"/>
        <end position="569"/>
    </location>
</feature>
<dbReference type="InterPro" id="IPR053175">
    <property type="entry name" value="DHMBA_Reg_Transcription_Factor"/>
</dbReference>
<dbReference type="SMART" id="SM00066">
    <property type="entry name" value="GAL4"/>
    <property type="match status" value="1"/>
</dbReference>
<keyword evidence="1" id="KW-0539">Nucleus</keyword>
<evidence type="ECO:0000256" key="2">
    <source>
        <dbReference type="SAM" id="MobiDB-lite"/>
    </source>
</evidence>
<sequence>MVYTGPSDGCHLCRKRRIKCDGGRPNCQRCIIYKAKCPGYRSESDYKFVNENGTTETKTLATRKRAASAKPNIAAAAAAAKSSPSSSSVTSSTSRSSKASQSPQWVARPRPHSDPNIISSTPAWEDWSVNSFIHDWTIPEASNGMAVGFLEFLPDLYMRSKPDLDFSLALKAASFASFANQHNSPEMMAKARASYGRALTALNSSLRNSEASLRDTTIASIVLLQIFEHITCDDSLSIGNHDAGLRMLFAMRGNKQLESAQGRSIARIVMGYLVCPPSRMFGDPDSPAIQHGRDVDTTKESTDLMRRGCHYLGYPPEHPARQRNPEVRNMTDILAVLTPLFREIPSDPAVVANGIAQLQSTIDFDATYAQWQASLPPSWAKKELKVPFDPHRTTASTIPSTGVVHMYNTPLTACYINLYRIQYIVLHKVQIRVADHLGLTDWSIPPTESTPGQNLNVSRSLAIIRRLNDEVLASAACAMGEVNDDGSLAHMSPGRAVGAYYMLWPLTHVFQDVNSTEQQKLDANRALNFIGNVLGVKRGVRQIANRPASPREGPGALRLSPPRAVVESR</sequence>